<dbReference type="GO" id="GO:0008757">
    <property type="term" value="F:S-adenosylmethionine-dependent methyltransferase activity"/>
    <property type="evidence" value="ECO:0007669"/>
    <property type="project" value="InterPro"/>
</dbReference>
<feature type="compositionally biased region" description="Polar residues" evidence="4">
    <location>
        <begin position="151"/>
        <end position="171"/>
    </location>
</feature>
<evidence type="ECO:0000313" key="6">
    <source>
        <dbReference type="Proteomes" id="UP000095280"/>
    </source>
</evidence>
<evidence type="ECO:0000256" key="4">
    <source>
        <dbReference type="SAM" id="MobiDB-lite"/>
    </source>
</evidence>
<feature type="region of interest" description="Disordered" evidence="4">
    <location>
        <begin position="117"/>
        <end position="175"/>
    </location>
</feature>
<feature type="region of interest" description="Disordered" evidence="4">
    <location>
        <begin position="254"/>
        <end position="282"/>
    </location>
</feature>
<sequence length="435" mass="45378">SCGPQFRRLCSQAAAAAAASSSASTSATSAAEAQKIRQPSRQLVGPGRPAAGAALAEPAPGSLWCAPRPASPAAPAGLADAELVDLGCGGGLLAEPLARLGVRVLGVDPVAESVEAASSRRQQSAAAESGIADGRLTSGARRCPSWLPTGRPNSTWPWLAKSSSTSTTGRNFSGRRPTCFGRAAVWLSPHQPDGRLLLARRGGLLSGCSGWCRPGLTTGGCSSRLISCEGACRLRPGDPPDCRHAAEPAELAAGLDFRRGPAASPTPNWLTSAGRRRPSSGARWPRLGVRVLGVDPVAESVEAASSRRQQSAAAESGIADGRLTFRCQTVSRAGCRPDRPNSTWPWLAKSSSTSTTGRNFSGRRPTCFGRCGCLVVTTINGRRASYWLGVVAAERLLRLVPPGTHDWRLFIPPDQLRRRLADCGLETRLTVGNGG</sequence>
<keyword evidence="3" id="KW-0949">S-adenosyl-L-methionine</keyword>
<dbReference type="Gene3D" id="3.40.50.150">
    <property type="entry name" value="Vaccinia Virus protein VP39"/>
    <property type="match status" value="2"/>
</dbReference>
<organism evidence="6 7">
    <name type="scientific">Macrostomum lignano</name>
    <dbReference type="NCBI Taxonomy" id="282301"/>
    <lineage>
        <taxon>Eukaryota</taxon>
        <taxon>Metazoa</taxon>
        <taxon>Spiralia</taxon>
        <taxon>Lophotrochozoa</taxon>
        <taxon>Platyhelminthes</taxon>
        <taxon>Rhabditophora</taxon>
        <taxon>Macrostomorpha</taxon>
        <taxon>Macrostomida</taxon>
        <taxon>Macrostomidae</taxon>
        <taxon>Macrostomum</taxon>
    </lineage>
</organism>
<accession>A0A1I8FQ29</accession>
<keyword evidence="1" id="KW-0489">Methyltransferase</keyword>
<keyword evidence="2" id="KW-0808">Transferase</keyword>
<evidence type="ECO:0000256" key="2">
    <source>
        <dbReference type="ARBA" id="ARBA00022679"/>
    </source>
</evidence>
<keyword evidence="6" id="KW-1185">Reference proteome</keyword>
<dbReference type="Pfam" id="PF08241">
    <property type="entry name" value="Methyltransf_11"/>
    <property type="match status" value="1"/>
</dbReference>
<evidence type="ECO:0000259" key="5">
    <source>
        <dbReference type="Pfam" id="PF08241"/>
    </source>
</evidence>
<feature type="domain" description="Methyltransferase type 11" evidence="5">
    <location>
        <begin position="84"/>
        <end position="125"/>
    </location>
</feature>
<dbReference type="PANTHER" id="PTHR43464">
    <property type="entry name" value="METHYLTRANSFERASE"/>
    <property type="match status" value="1"/>
</dbReference>
<feature type="compositionally biased region" description="Low complexity" evidence="4">
    <location>
        <begin position="19"/>
        <end position="31"/>
    </location>
</feature>
<dbReference type="AlphaFoldDB" id="A0A1I8FQ29"/>
<dbReference type="PANTHER" id="PTHR43464:SF19">
    <property type="entry name" value="UBIQUINONE BIOSYNTHESIS O-METHYLTRANSFERASE, MITOCHONDRIAL"/>
    <property type="match status" value="1"/>
</dbReference>
<dbReference type="InterPro" id="IPR029063">
    <property type="entry name" value="SAM-dependent_MTases_sf"/>
</dbReference>
<dbReference type="InterPro" id="IPR013216">
    <property type="entry name" value="Methyltransf_11"/>
</dbReference>
<dbReference type="CDD" id="cd02440">
    <property type="entry name" value="AdoMet_MTases"/>
    <property type="match status" value="1"/>
</dbReference>
<dbReference type="WBParaSite" id="maker-unitig_43083-snap-gene-0.1-mRNA-1">
    <property type="protein sequence ID" value="maker-unitig_43083-snap-gene-0.1-mRNA-1"/>
    <property type="gene ID" value="maker-unitig_43083-snap-gene-0.1"/>
</dbReference>
<evidence type="ECO:0000313" key="7">
    <source>
        <dbReference type="WBParaSite" id="maker-unitig_43083-snap-gene-0.1-mRNA-1"/>
    </source>
</evidence>
<feature type="compositionally biased region" description="Low complexity" evidence="4">
    <location>
        <begin position="117"/>
        <end position="129"/>
    </location>
</feature>
<name>A0A1I8FQ29_9PLAT</name>
<dbReference type="Proteomes" id="UP000095280">
    <property type="component" value="Unplaced"/>
</dbReference>
<protein>
    <submittedName>
        <fullName evidence="7">Methyltransf_11 domain-containing protein</fullName>
    </submittedName>
</protein>
<dbReference type="GO" id="GO:0032259">
    <property type="term" value="P:methylation"/>
    <property type="evidence" value="ECO:0007669"/>
    <property type="project" value="UniProtKB-KW"/>
</dbReference>
<feature type="region of interest" description="Disordered" evidence="4">
    <location>
        <begin position="19"/>
        <end position="52"/>
    </location>
</feature>
<evidence type="ECO:0000256" key="3">
    <source>
        <dbReference type="ARBA" id="ARBA00022691"/>
    </source>
</evidence>
<proteinExistence type="predicted"/>
<evidence type="ECO:0000256" key="1">
    <source>
        <dbReference type="ARBA" id="ARBA00022603"/>
    </source>
</evidence>
<reference evidence="7" key="1">
    <citation type="submission" date="2016-11" db="UniProtKB">
        <authorList>
            <consortium name="WormBaseParasite"/>
        </authorList>
    </citation>
    <scope>IDENTIFICATION</scope>
</reference>
<dbReference type="SUPFAM" id="SSF53335">
    <property type="entry name" value="S-adenosyl-L-methionine-dependent methyltransferases"/>
    <property type="match status" value="1"/>
</dbReference>